<reference evidence="2 3" key="1">
    <citation type="submission" date="2016-04" db="EMBL/GenBank/DDBJ databases">
        <title>Draft genome of Fonsecaea erecta CBS 125763.</title>
        <authorList>
            <person name="Weiss V.A."/>
            <person name="Vicente V.A."/>
            <person name="Raittz R.T."/>
            <person name="Moreno L.F."/>
            <person name="De Souza E.M."/>
            <person name="Pedrosa F.O."/>
            <person name="Steffens M.B."/>
            <person name="Faoro H."/>
            <person name="Tadra-Sfeir M.Z."/>
            <person name="Najafzadeh M.J."/>
            <person name="Felipe M.S."/>
            <person name="Teixeira M."/>
            <person name="Sun J."/>
            <person name="Xi L."/>
            <person name="Gomes R."/>
            <person name="De Azevedo C.M."/>
            <person name="Salgado C.G."/>
            <person name="Da Silva M.B."/>
            <person name="Nascimento M.F."/>
            <person name="Queiroz-Telles F."/>
            <person name="Attili D.S."/>
            <person name="Gorbushina A."/>
        </authorList>
    </citation>
    <scope>NUCLEOTIDE SEQUENCE [LARGE SCALE GENOMIC DNA]</scope>
    <source>
        <strain evidence="2 3">CBS 125763</strain>
    </source>
</reference>
<proteinExistence type="predicted"/>
<evidence type="ECO:0000313" key="2">
    <source>
        <dbReference type="EMBL" id="OAP55713.1"/>
    </source>
</evidence>
<dbReference type="AlphaFoldDB" id="A0A178Z958"/>
<feature type="chain" id="PRO_5012791519" evidence="1">
    <location>
        <begin position="16"/>
        <end position="293"/>
    </location>
</feature>
<dbReference type="RefSeq" id="XP_018689080.1">
    <property type="nucleotide sequence ID" value="XM_018841371.1"/>
</dbReference>
<sequence>MKILFCLSLFGLATADISLQIITDNNCGADGGEILQDIHANLGNQFDSTECIATGQYNSVNLVSVDPGFQCNLYGDAACANFLRTVNTVGCEPIIGLGTICFDQSLFTNPFAQSTAVISVGTQPINLFGGDLFDAVVKSSVQHSCSDTGCDNTNPLVLTTNIPPSNPACHEGLDQIDPSACATEDCTTTVTLTGNFDNSNERDYMESLLQNVAAGIVSNPVSFLQVEMKSPSSAVQAGLTLDFVSQCNSVSPPSSFDCSSAISDVGSAALALIPDVGGVIATIFQVACDSNSS</sequence>
<feature type="signal peptide" evidence="1">
    <location>
        <begin position="1"/>
        <end position="15"/>
    </location>
</feature>
<dbReference type="EMBL" id="LVYI01000010">
    <property type="protein sequence ID" value="OAP55713.1"/>
    <property type="molecule type" value="Genomic_DNA"/>
</dbReference>
<accession>A0A178Z958</accession>
<gene>
    <name evidence="2" type="ORF">AYL99_09865</name>
</gene>
<organism evidence="2 3">
    <name type="scientific">Fonsecaea erecta</name>
    <dbReference type="NCBI Taxonomy" id="1367422"/>
    <lineage>
        <taxon>Eukaryota</taxon>
        <taxon>Fungi</taxon>
        <taxon>Dikarya</taxon>
        <taxon>Ascomycota</taxon>
        <taxon>Pezizomycotina</taxon>
        <taxon>Eurotiomycetes</taxon>
        <taxon>Chaetothyriomycetidae</taxon>
        <taxon>Chaetothyriales</taxon>
        <taxon>Herpotrichiellaceae</taxon>
        <taxon>Fonsecaea</taxon>
    </lineage>
</organism>
<dbReference type="GeneID" id="30014033"/>
<evidence type="ECO:0000313" key="3">
    <source>
        <dbReference type="Proteomes" id="UP000078343"/>
    </source>
</evidence>
<name>A0A178Z958_9EURO</name>
<evidence type="ECO:0000256" key="1">
    <source>
        <dbReference type="SAM" id="SignalP"/>
    </source>
</evidence>
<dbReference type="Proteomes" id="UP000078343">
    <property type="component" value="Unassembled WGS sequence"/>
</dbReference>
<keyword evidence="3" id="KW-1185">Reference proteome</keyword>
<protein>
    <submittedName>
        <fullName evidence="2">Uncharacterized protein</fullName>
    </submittedName>
</protein>
<comment type="caution">
    <text evidence="2">The sequence shown here is derived from an EMBL/GenBank/DDBJ whole genome shotgun (WGS) entry which is preliminary data.</text>
</comment>
<keyword evidence="1" id="KW-0732">Signal</keyword>
<dbReference type="OrthoDB" id="5350342at2759"/>